<evidence type="ECO:0000259" key="10">
    <source>
        <dbReference type="PROSITE" id="PS51192"/>
    </source>
</evidence>
<dbReference type="Gene3D" id="3.40.50.10810">
    <property type="entry name" value="Tandem AAA-ATPase domain"/>
    <property type="match status" value="1"/>
</dbReference>
<dbReference type="SMART" id="SM00487">
    <property type="entry name" value="DEXDc"/>
    <property type="match status" value="1"/>
</dbReference>
<feature type="compositionally biased region" description="Polar residues" evidence="9">
    <location>
        <begin position="200"/>
        <end position="224"/>
    </location>
</feature>
<dbReference type="InterPro" id="IPR044574">
    <property type="entry name" value="ARIP4-like"/>
</dbReference>
<evidence type="ECO:0000256" key="8">
    <source>
        <dbReference type="SAM" id="Coils"/>
    </source>
</evidence>
<proteinExistence type="inferred from homology"/>
<evidence type="ECO:0000256" key="7">
    <source>
        <dbReference type="ARBA" id="ARBA00023242"/>
    </source>
</evidence>
<evidence type="ECO:0000313" key="12">
    <source>
        <dbReference type="Proteomes" id="UP001217089"/>
    </source>
</evidence>
<dbReference type="InterPro" id="IPR038718">
    <property type="entry name" value="SNF2-like_sf"/>
</dbReference>
<evidence type="ECO:0000256" key="2">
    <source>
        <dbReference type="ARBA" id="ARBA00007025"/>
    </source>
</evidence>
<keyword evidence="6" id="KW-0238">DNA-binding</keyword>
<name>A0ABQ9E7G5_TEGGR</name>
<dbReference type="InterPro" id="IPR027417">
    <property type="entry name" value="P-loop_NTPase"/>
</dbReference>
<feature type="coiled-coil region" evidence="8">
    <location>
        <begin position="136"/>
        <end position="163"/>
    </location>
</feature>
<comment type="caution">
    <text evidence="11">The sequence shown here is derived from an EMBL/GenBank/DDBJ whole genome shotgun (WGS) entry which is preliminary data.</text>
</comment>
<dbReference type="InterPro" id="IPR014001">
    <property type="entry name" value="Helicase_ATP-bd"/>
</dbReference>
<dbReference type="PROSITE" id="PS51192">
    <property type="entry name" value="HELICASE_ATP_BIND_1"/>
    <property type="match status" value="1"/>
</dbReference>
<keyword evidence="3" id="KW-0547">Nucleotide-binding</keyword>
<evidence type="ECO:0000256" key="6">
    <source>
        <dbReference type="ARBA" id="ARBA00023125"/>
    </source>
</evidence>
<keyword evidence="7" id="KW-0539">Nucleus</keyword>
<protein>
    <recommendedName>
        <fullName evidence="10">Helicase ATP-binding domain-containing protein</fullName>
    </recommendedName>
</protein>
<evidence type="ECO:0000256" key="9">
    <source>
        <dbReference type="SAM" id="MobiDB-lite"/>
    </source>
</evidence>
<accession>A0ABQ9E7G5</accession>
<feature type="compositionally biased region" description="Acidic residues" evidence="9">
    <location>
        <begin position="98"/>
        <end position="122"/>
    </location>
</feature>
<evidence type="ECO:0000313" key="11">
    <source>
        <dbReference type="EMBL" id="KAJ8301313.1"/>
    </source>
</evidence>
<keyword evidence="12" id="KW-1185">Reference proteome</keyword>
<dbReference type="InterPro" id="IPR000330">
    <property type="entry name" value="SNF2_N"/>
</dbReference>
<dbReference type="SUPFAM" id="SSF52540">
    <property type="entry name" value="P-loop containing nucleoside triphosphate hydrolases"/>
    <property type="match status" value="1"/>
</dbReference>
<dbReference type="Proteomes" id="UP001217089">
    <property type="component" value="Unassembled WGS sequence"/>
</dbReference>
<organism evidence="11 12">
    <name type="scientific">Tegillarca granosa</name>
    <name type="common">Malaysian cockle</name>
    <name type="synonym">Anadara granosa</name>
    <dbReference type="NCBI Taxonomy" id="220873"/>
    <lineage>
        <taxon>Eukaryota</taxon>
        <taxon>Metazoa</taxon>
        <taxon>Spiralia</taxon>
        <taxon>Lophotrochozoa</taxon>
        <taxon>Mollusca</taxon>
        <taxon>Bivalvia</taxon>
        <taxon>Autobranchia</taxon>
        <taxon>Pteriomorphia</taxon>
        <taxon>Arcoida</taxon>
        <taxon>Arcoidea</taxon>
        <taxon>Arcidae</taxon>
        <taxon>Tegillarca</taxon>
    </lineage>
</organism>
<reference evidence="11 12" key="1">
    <citation type="submission" date="2022-12" db="EMBL/GenBank/DDBJ databases">
        <title>Chromosome-level genome of Tegillarca granosa.</title>
        <authorList>
            <person name="Kim J."/>
        </authorList>
    </citation>
    <scope>NUCLEOTIDE SEQUENCE [LARGE SCALE GENOMIC DNA]</scope>
    <source>
        <strain evidence="11">Teg-2019</strain>
        <tissue evidence="11">Adductor muscle</tissue>
    </source>
</reference>
<comment type="similarity">
    <text evidence="2">Belongs to the SNF2/RAD54 helicase family.</text>
</comment>
<comment type="subcellular location">
    <subcellularLocation>
        <location evidence="1">Nucleus</location>
    </subcellularLocation>
</comment>
<dbReference type="CDD" id="cd18069">
    <property type="entry name" value="DEXHc_ARIP4"/>
    <property type="match status" value="1"/>
</dbReference>
<feature type="compositionally biased region" description="Acidic residues" evidence="9">
    <location>
        <begin position="44"/>
        <end position="87"/>
    </location>
</feature>
<keyword evidence="5" id="KW-0067">ATP-binding</keyword>
<feature type="region of interest" description="Disordered" evidence="9">
    <location>
        <begin position="190"/>
        <end position="280"/>
    </location>
</feature>
<keyword evidence="4" id="KW-0347">Helicase</keyword>
<keyword evidence="4" id="KW-0378">Hydrolase</keyword>
<dbReference type="EMBL" id="JARBDR010000918">
    <property type="protein sequence ID" value="KAJ8301313.1"/>
    <property type="molecule type" value="Genomic_DNA"/>
</dbReference>
<evidence type="ECO:0000256" key="5">
    <source>
        <dbReference type="ARBA" id="ARBA00022840"/>
    </source>
</evidence>
<sequence length="780" mass="87993">MSSIVAALEEPDMSLDIPAPPVSSADSMGENSNNSNNLLLEQLMSDEDSEEGDDEDGEEEEESDEEGDEDDESEEEESEEESGEENGTENCDAKNADELPEALEEEEGLGTSEGVDESDINLDSDSLALGNALSGNEDLFNEIANASNVRDKEKEQNSEIEGKLETTDFEKIETLSFDKIETPSFDKIETPSFDKIETPSFDSASASASVGENNLRATAENGISMSDEVKKSKEKVPKKRKRKKTEKTDKDKSQKKTKKRKKSKPNNLRRNIRDIMTEENFDAETLAAQSEELERKKRLQELQKNIQQQAQKKKEEQDSQLKSLLQVDDLEKEEECIMLDSSDEGKKKDVIDISSDEDDVVITKDEDSEIDSEDPNNAGSHVNDAVNIRDEFGRVLVNIGHPDEEPDIFLPPFIANNIKPHQSCVKPNKFIGGVRFLYDNLVESMTRFKTSPGLGCILAHSMGLGKTIQMISFVDIFLRYSGSKTVLVIVPINTLQNWMSEFELWVPEKVKPEVHGAVDPRPYKVFLLNDALKTTPARAKVIEEWYKVGGVLLMGYEMYRLLSSRRGHIPKAKKPGRKPASPVVIDIEEEDHNKNLLVDVHKALINPGPDLIICDEGHRIKNSHAGISQSLKNIRTKRRVVLTGYPLQNNLIEYWCMVDFVRPNYLGNKTEFSNMFERPILNGQCVDSTPADTQLMRYRAHVLHSLLEGFVQRRGHTVLQQALPPKQEFVFLIRMSPIQKELYKRCMETVNESGLRVWANNNPLKAFSVCCKCTTYTTNY</sequence>
<feature type="domain" description="Helicase ATP-binding" evidence="10">
    <location>
        <begin position="447"/>
        <end position="664"/>
    </location>
</feature>
<feature type="compositionally biased region" description="Low complexity" evidence="9">
    <location>
        <begin position="31"/>
        <end position="40"/>
    </location>
</feature>
<dbReference type="PANTHER" id="PTHR45797">
    <property type="entry name" value="RAD54-LIKE"/>
    <property type="match status" value="1"/>
</dbReference>
<dbReference type="InterPro" id="IPR044573">
    <property type="entry name" value="ARIP4_DEXHc"/>
</dbReference>
<dbReference type="Pfam" id="PF00176">
    <property type="entry name" value="SNF2-rel_dom"/>
    <property type="match status" value="1"/>
</dbReference>
<feature type="coiled-coil region" evidence="8">
    <location>
        <begin position="283"/>
        <end position="327"/>
    </location>
</feature>
<dbReference type="PANTHER" id="PTHR45797:SF1">
    <property type="entry name" value="HELICASE ARIP4"/>
    <property type="match status" value="1"/>
</dbReference>
<feature type="compositionally biased region" description="Basic residues" evidence="9">
    <location>
        <begin position="255"/>
        <end position="264"/>
    </location>
</feature>
<evidence type="ECO:0000256" key="4">
    <source>
        <dbReference type="ARBA" id="ARBA00022806"/>
    </source>
</evidence>
<feature type="compositionally biased region" description="Basic residues" evidence="9">
    <location>
        <begin position="236"/>
        <end position="245"/>
    </location>
</feature>
<keyword evidence="8" id="KW-0175">Coiled coil</keyword>
<evidence type="ECO:0000256" key="3">
    <source>
        <dbReference type="ARBA" id="ARBA00022741"/>
    </source>
</evidence>
<evidence type="ECO:0000256" key="1">
    <source>
        <dbReference type="ARBA" id="ARBA00004123"/>
    </source>
</evidence>
<feature type="region of interest" description="Disordered" evidence="9">
    <location>
        <begin position="1"/>
        <end position="123"/>
    </location>
</feature>
<gene>
    <name evidence="11" type="ORF">KUTeg_020300</name>
</gene>